<sequence length="106" mass="12024">MKELLRNYHEHSLTKGNIIKIFYHGLDETTQEALNATTGGIFLYKTPNQAYQLLEDKVLLKLDWAKNQKPKTLVQKTIAFADEGISNSDTDKIMARMDAIAIKIDA</sequence>
<dbReference type="Proteomes" id="UP001151760">
    <property type="component" value="Unassembled WGS sequence"/>
</dbReference>
<accession>A0ABQ5CLT2</accession>
<reference evidence="1" key="2">
    <citation type="submission" date="2022-01" db="EMBL/GenBank/DDBJ databases">
        <authorList>
            <person name="Yamashiro T."/>
            <person name="Shiraishi A."/>
            <person name="Satake H."/>
            <person name="Nakayama K."/>
        </authorList>
    </citation>
    <scope>NUCLEOTIDE SEQUENCE</scope>
</reference>
<evidence type="ECO:0008006" key="3">
    <source>
        <dbReference type="Google" id="ProtNLM"/>
    </source>
</evidence>
<evidence type="ECO:0000313" key="2">
    <source>
        <dbReference type="Proteomes" id="UP001151760"/>
    </source>
</evidence>
<proteinExistence type="predicted"/>
<protein>
    <recommendedName>
        <fullName evidence="3">Reverse transcriptase domain-containing protein</fullName>
    </recommendedName>
</protein>
<gene>
    <name evidence="1" type="ORF">Tco_0895776</name>
</gene>
<comment type="caution">
    <text evidence="1">The sequence shown here is derived from an EMBL/GenBank/DDBJ whole genome shotgun (WGS) entry which is preliminary data.</text>
</comment>
<evidence type="ECO:0000313" key="1">
    <source>
        <dbReference type="EMBL" id="GJT25839.1"/>
    </source>
</evidence>
<reference evidence="1" key="1">
    <citation type="journal article" date="2022" name="Int. J. Mol. Sci.">
        <title>Draft Genome of Tanacetum Coccineum: Genomic Comparison of Closely Related Tanacetum-Family Plants.</title>
        <authorList>
            <person name="Yamashiro T."/>
            <person name="Shiraishi A."/>
            <person name="Nakayama K."/>
            <person name="Satake H."/>
        </authorList>
    </citation>
    <scope>NUCLEOTIDE SEQUENCE</scope>
</reference>
<name>A0ABQ5CLT2_9ASTR</name>
<organism evidence="1 2">
    <name type="scientific">Tanacetum coccineum</name>
    <dbReference type="NCBI Taxonomy" id="301880"/>
    <lineage>
        <taxon>Eukaryota</taxon>
        <taxon>Viridiplantae</taxon>
        <taxon>Streptophyta</taxon>
        <taxon>Embryophyta</taxon>
        <taxon>Tracheophyta</taxon>
        <taxon>Spermatophyta</taxon>
        <taxon>Magnoliopsida</taxon>
        <taxon>eudicotyledons</taxon>
        <taxon>Gunneridae</taxon>
        <taxon>Pentapetalae</taxon>
        <taxon>asterids</taxon>
        <taxon>campanulids</taxon>
        <taxon>Asterales</taxon>
        <taxon>Asteraceae</taxon>
        <taxon>Asteroideae</taxon>
        <taxon>Anthemideae</taxon>
        <taxon>Anthemidinae</taxon>
        <taxon>Tanacetum</taxon>
    </lineage>
</organism>
<keyword evidence="2" id="KW-1185">Reference proteome</keyword>
<dbReference type="EMBL" id="BQNB010014244">
    <property type="protein sequence ID" value="GJT25839.1"/>
    <property type="molecule type" value="Genomic_DNA"/>
</dbReference>